<feature type="transmembrane region" description="Helical" evidence="1">
    <location>
        <begin position="43"/>
        <end position="63"/>
    </location>
</feature>
<name>A0A0A3I2S8_9BACL</name>
<proteinExistence type="predicted"/>
<dbReference type="Proteomes" id="UP000030416">
    <property type="component" value="Unassembled WGS sequence"/>
</dbReference>
<keyword evidence="3" id="KW-1185">Reference proteome</keyword>
<sequence>MLGGNFYEQVQMKRLFSLIISIIAIVFITGITFTFVIPGLKGFGWFFLFIALIFYFVIANIFVGLFKDRLLLVFIVSLVFSTLGMEWRLWLEWGEFSLVEHMNPVVLVGYPCIIAFVISLMYQFSSKLR</sequence>
<feature type="transmembrane region" description="Helical" evidence="1">
    <location>
        <begin position="15"/>
        <end position="37"/>
    </location>
</feature>
<dbReference type="OrthoDB" id="2440789at2"/>
<gene>
    <name evidence="2" type="ORF">CD29_08470</name>
</gene>
<keyword evidence="1" id="KW-0812">Transmembrane</keyword>
<accession>A0A0A3I2S8</accession>
<organism evidence="2 3">
    <name type="scientific">Ureibacillus manganicus DSM 26584</name>
    <dbReference type="NCBI Taxonomy" id="1384049"/>
    <lineage>
        <taxon>Bacteria</taxon>
        <taxon>Bacillati</taxon>
        <taxon>Bacillota</taxon>
        <taxon>Bacilli</taxon>
        <taxon>Bacillales</taxon>
        <taxon>Caryophanaceae</taxon>
        <taxon>Ureibacillus</taxon>
    </lineage>
</organism>
<dbReference type="eggNOG" id="ENOG5032V1W">
    <property type="taxonomic scope" value="Bacteria"/>
</dbReference>
<reference evidence="2 3" key="1">
    <citation type="submission" date="2014-02" db="EMBL/GenBank/DDBJ databases">
        <title>Draft genome sequence of Lysinibacillus manganicus DSM 26584T.</title>
        <authorList>
            <person name="Zhang F."/>
            <person name="Wang G."/>
            <person name="Zhang L."/>
        </authorList>
    </citation>
    <scope>NUCLEOTIDE SEQUENCE [LARGE SCALE GENOMIC DNA]</scope>
    <source>
        <strain evidence="2 3">DSM 26584</strain>
    </source>
</reference>
<keyword evidence="1" id="KW-0472">Membrane</keyword>
<keyword evidence="1" id="KW-1133">Transmembrane helix</keyword>
<evidence type="ECO:0000313" key="3">
    <source>
        <dbReference type="Proteomes" id="UP000030416"/>
    </source>
</evidence>
<feature type="transmembrane region" description="Helical" evidence="1">
    <location>
        <begin position="102"/>
        <end position="122"/>
    </location>
</feature>
<evidence type="ECO:0000313" key="2">
    <source>
        <dbReference type="EMBL" id="KGR79034.1"/>
    </source>
</evidence>
<protein>
    <submittedName>
        <fullName evidence="2">ABC transporter permease</fullName>
    </submittedName>
</protein>
<dbReference type="AlphaFoldDB" id="A0A0A3I2S8"/>
<comment type="caution">
    <text evidence="2">The sequence shown here is derived from an EMBL/GenBank/DDBJ whole genome shotgun (WGS) entry which is preliminary data.</text>
</comment>
<dbReference type="RefSeq" id="WP_036185204.1">
    <property type="nucleotide sequence ID" value="NZ_AVDA01000008.1"/>
</dbReference>
<evidence type="ECO:0000256" key="1">
    <source>
        <dbReference type="SAM" id="Phobius"/>
    </source>
</evidence>
<feature type="transmembrane region" description="Helical" evidence="1">
    <location>
        <begin position="70"/>
        <end position="90"/>
    </location>
</feature>
<dbReference type="EMBL" id="JPVN01000008">
    <property type="protein sequence ID" value="KGR79034.1"/>
    <property type="molecule type" value="Genomic_DNA"/>
</dbReference>